<feature type="compositionally biased region" description="Acidic residues" evidence="1">
    <location>
        <begin position="93"/>
        <end position="120"/>
    </location>
</feature>
<feature type="compositionally biased region" description="Low complexity" evidence="1">
    <location>
        <begin position="203"/>
        <end position="216"/>
    </location>
</feature>
<sequence>MMALIITPDGPSTNDINHCTSSNCLDVDSCPKPYCKPQNTYIGGQSPTSVIIRTQEQLDREGMEQSHVIRRRPTCRFMNTAFFKDLKAIGGAEDQEAEQMDYEEEETEEDDYNDEEDEEEDHRPLQLNPLGNDLPPGHNPPLGFGHPSWEPIGDLAVQEAEEIISSLEMIPELPEPPDNISERLLYIERTISALSGETKHSEPGGSQTQSEGSQSPFDEWLTASDASSQTSWVTHVTSEQRPLWGETKPISTKLIISRLNEEEPNDPEDLNLYYLPDLKEWRPFPVEVEAWNAPEPVQVLKKKSRVKRIASAVATKIKCGAYGYRAHHSPLDKRLISMPVEGSKRGMIEALLEDK</sequence>
<dbReference type="EMBL" id="ML119162">
    <property type="protein sequence ID" value="RPB08514.1"/>
    <property type="molecule type" value="Genomic_DNA"/>
</dbReference>
<gene>
    <name evidence="2" type="ORF">P167DRAFT_341241</name>
</gene>
<organism evidence="2 3">
    <name type="scientific">Morchella conica CCBAS932</name>
    <dbReference type="NCBI Taxonomy" id="1392247"/>
    <lineage>
        <taxon>Eukaryota</taxon>
        <taxon>Fungi</taxon>
        <taxon>Dikarya</taxon>
        <taxon>Ascomycota</taxon>
        <taxon>Pezizomycotina</taxon>
        <taxon>Pezizomycetes</taxon>
        <taxon>Pezizales</taxon>
        <taxon>Morchellaceae</taxon>
        <taxon>Morchella</taxon>
    </lineage>
</organism>
<evidence type="ECO:0000313" key="3">
    <source>
        <dbReference type="Proteomes" id="UP000277580"/>
    </source>
</evidence>
<evidence type="ECO:0000256" key="1">
    <source>
        <dbReference type="SAM" id="MobiDB-lite"/>
    </source>
</evidence>
<dbReference type="Proteomes" id="UP000277580">
    <property type="component" value="Unassembled WGS sequence"/>
</dbReference>
<accession>A0A3N4KDB4</accession>
<protein>
    <submittedName>
        <fullName evidence="2">Uncharacterized protein</fullName>
    </submittedName>
</protein>
<dbReference type="OrthoDB" id="5346588at2759"/>
<name>A0A3N4KDB4_9PEZI</name>
<feature type="region of interest" description="Disordered" evidence="1">
    <location>
        <begin position="90"/>
        <end position="139"/>
    </location>
</feature>
<reference evidence="2 3" key="1">
    <citation type="journal article" date="2018" name="Nat. Ecol. Evol.">
        <title>Pezizomycetes genomes reveal the molecular basis of ectomycorrhizal truffle lifestyle.</title>
        <authorList>
            <person name="Murat C."/>
            <person name="Payen T."/>
            <person name="Noel B."/>
            <person name="Kuo A."/>
            <person name="Morin E."/>
            <person name="Chen J."/>
            <person name="Kohler A."/>
            <person name="Krizsan K."/>
            <person name="Balestrini R."/>
            <person name="Da Silva C."/>
            <person name="Montanini B."/>
            <person name="Hainaut M."/>
            <person name="Levati E."/>
            <person name="Barry K.W."/>
            <person name="Belfiori B."/>
            <person name="Cichocki N."/>
            <person name="Clum A."/>
            <person name="Dockter R.B."/>
            <person name="Fauchery L."/>
            <person name="Guy J."/>
            <person name="Iotti M."/>
            <person name="Le Tacon F."/>
            <person name="Lindquist E.A."/>
            <person name="Lipzen A."/>
            <person name="Malagnac F."/>
            <person name="Mello A."/>
            <person name="Molinier V."/>
            <person name="Miyauchi S."/>
            <person name="Poulain J."/>
            <person name="Riccioni C."/>
            <person name="Rubini A."/>
            <person name="Sitrit Y."/>
            <person name="Splivallo R."/>
            <person name="Traeger S."/>
            <person name="Wang M."/>
            <person name="Zifcakova L."/>
            <person name="Wipf D."/>
            <person name="Zambonelli A."/>
            <person name="Paolocci F."/>
            <person name="Nowrousian M."/>
            <person name="Ottonello S."/>
            <person name="Baldrian P."/>
            <person name="Spatafora J.W."/>
            <person name="Henrissat B."/>
            <person name="Nagy L.G."/>
            <person name="Aury J.M."/>
            <person name="Wincker P."/>
            <person name="Grigoriev I.V."/>
            <person name="Bonfante P."/>
            <person name="Martin F.M."/>
        </authorList>
    </citation>
    <scope>NUCLEOTIDE SEQUENCE [LARGE SCALE GENOMIC DNA]</scope>
    <source>
        <strain evidence="2 3">CCBAS932</strain>
    </source>
</reference>
<keyword evidence="3" id="KW-1185">Reference proteome</keyword>
<proteinExistence type="predicted"/>
<dbReference type="AlphaFoldDB" id="A0A3N4KDB4"/>
<dbReference type="InParanoid" id="A0A3N4KDB4"/>
<feature type="region of interest" description="Disordered" evidence="1">
    <location>
        <begin position="196"/>
        <end position="218"/>
    </location>
</feature>
<evidence type="ECO:0000313" key="2">
    <source>
        <dbReference type="EMBL" id="RPB08514.1"/>
    </source>
</evidence>